<accession>A0A5B7JW38</accession>
<dbReference type="AlphaFoldDB" id="A0A5B7JW38"/>
<evidence type="ECO:0000313" key="3">
    <source>
        <dbReference type="Proteomes" id="UP000324222"/>
    </source>
</evidence>
<keyword evidence="3" id="KW-1185">Reference proteome</keyword>
<evidence type="ECO:0000256" key="1">
    <source>
        <dbReference type="SAM" id="MobiDB-lite"/>
    </source>
</evidence>
<comment type="caution">
    <text evidence="2">The sequence shown here is derived from an EMBL/GenBank/DDBJ whole genome shotgun (WGS) entry which is preliminary data.</text>
</comment>
<evidence type="ECO:0000313" key="2">
    <source>
        <dbReference type="EMBL" id="MPD00293.1"/>
    </source>
</evidence>
<reference evidence="2 3" key="1">
    <citation type="submission" date="2019-05" db="EMBL/GenBank/DDBJ databases">
        <title>Another draft genome of Portunus trituberculatus and its Hox gene families provides insights of decapod evolution.</title>
        <authorList>
            <person name="Jeong J.-H."/>
            <person name="Song I."/>
            <person name="Kim S."/>
            <person name="Choi T."/>
            <person name="Kim D."/>
            <person name="Ryu S."/>
            <person name="Kim W."/>
        </authorList>
    </citation>
    <scope>NUCLEOTIDE SEQUENCE [LARGE SCALE GENOMIC DNA]</scope>
    <source>
        <tissue evidence="2">Muscle</tissue>
    </source>
</reference>
<dbReference type="EMBL" id="VSRR010122265">
    <property type="protein sequence ID" value="MPD00293.1"/>
    <property type="molecule type" value="Genomic_DNA"/>
</dbReference>
<organism evidence="2 3">
    <name type="scientific">Portunus trituberculatus</name>
    <name type="common">Swimming crab</name>
    <name type="synonym">Neptunus trituberculatus</name>
    <dbReference type="NCBI Taxonomy" id="210409"/>
    <lineage>
        <taxon>Eukaryota</taxon>
        <taxon>Metazoa</taxon>
        <taxon>Ecdysozoa</taxon>
        <taxon>Arthropoda</taxon>
        <taxon>Crustacea</taxon>
        <taxon>Multicrustacea</taxon>
        <taxon>Malacostraca</taxon>
        <taxon>Eumalacostraca</taxon>
        <taxon>Eucarida</taxon>
        <taxon>Decapoda</taxon>
        <taxon>Pleocyemata</taxon>
        <taxon>Brachyura</taxon>
        <taxon>Eubrachyura</taxon>
        <taxon>Portunoidea</taxon>
        <taxon>Portunidae</taxon>
        <taxon>Portuninae</taxon>
        <taxon>Portunus</taxon>
    </lineage>
</organism>
<sequence length="83" mass="9384">MERRELGKGEEGKGGEGGREGKGEAWVDQPHREQGQKPLISSDLARCPLCLLPRLVEGEERDRDVNLGKEERNKEENSIEEEN</sequence>
<name>A0A5B7JW38_PORTR</name>
<proteinExistence type="predicted"/>
<protein>
    <submittedName>
        <fullName evidence="2">Uncharacterized protein</fullName>
    </submittedName>
</protein>
<feature type="compositionally biased region" description="Basic and acidic residues" evidence="1">
    <location>
        <begin position="1"/>
        <end position="35"/>
    </location>
</feature>
<dbReference type="Proteomes" id="UP000324222">
    <property type="component" value="Unassembled WGS sequence"/>
</dbReference>
<feature type="compositionally biased region" description="Basic and acidic residues" evidence="1">
    <location>
        <begin position="58"/>
        <end position="77"/>
    </location>
</feature>
<feature type="region of interest" description="Disordered" evidence="1">
    <location>
        <begin position="1"/>
        <end position="43"/>
    </location>
</feature>
<feature type="region of interest" description="Disordered" evidence="1">
    <location>
        <begin position="58"/>
        <end position="83"/>
    </location>
</feature>
<gene>
    <name evidence="2" type="ORF">E2C01_095754</name>
</gene>